<keyword evidence="2 4" id="KW-0547">Nucleotide-binding</keyword>
<dbReference type="Gene3D" id="3.40.50.20">
    <property type="match status" value="1"/>
</dbReference>
<sequence>MNDNEKKKLLILGGNQYNVSGIQEARKADFFTIVADRNPQAPGLAEADIGLPIDLFDYEKLLKAIDGYGGVDGIISMAEAGVRPAAYLSKRLGLPSISQEAAANATSKAAMRHKWRKIGKYSVEYDVVNTEEQALQAINQLGRFPVIFKPDRSFGGARGVSLVDNKNQVHKAFLFAKSGALPNSNIVIERFVTGTEHSAEVLTWKGQSTVLCIGQKVKSPLPYRVDVSVQYPAQLAVQHEKVISDMCYEAIKALGLNQGIAHIEFVNTQNGPVLLELGARCGGGHTPQIAHHVSGVNEFIEACRMSCGIQPLQPKPTSKKGADYRFLIFPPGKIAGFSIPDRVQQHKNILDIGITLKTGDILKSLCTTSERAGYVVSIAGNRKEASEIADWTCKQVSITYDDGSISLPYNISNK</sequence>
<dbReference type="InterPro" id="IPR052032">
    <property type="entry name" value="ATP-dep_AA_Ligase"/>
</dbReference>
<gene>
    <name evidence="6" type="ORF">ACFL27_07370</name>
</gene>
<proteinExistence type="predicted"/>
<evidence type="ECO:0000256" key="3">
    <source>
        <dbReference type="ARBA" id="ARBA00022840"/>
    </source>
</evidence>
<dbReference type="Pfam" id="PF13535">
    <property type="entry name" value="ATP-grasp_4"/>
    <property type="match status" value="1"/>
</dbReference>
<evidence type="ECO:0000259" key="5">
    <source>
        <dbReference type="PROSITE" id="PS50975"/>
    </source>
</evidence>
<dbReference type="SUPFAM" id="SSF56059">
    <property type="entry name" value="Glutathione synthetase ATP-binding domain-like"/>
    <property type="match status" value="1"/>
</dbReference>
<evidence type="ECO:0000256" key="1">
    <source>
        <dbReference type="ARBA" id="ARBA00022598"/>
    </source>
</evidence>
<evidence type="ECO:0000256" key="4">
    <source>
        <dbReference type="PROSITE-ProRule" id="PRU00409"/>
    </source>
</evidence>
<keyword evidence="7" id="KW-1185">Reference proteome</keyword>
<dbReference type="InterPro" id="IPR040570">
    <property type="entry name" value="LAL_C2"/>
</dbReference>
<protein>
    <submittedName>
        <fullName evidence="6">ATP-grasp domain-containing protein</fullName>
    </submittedName>
</protein>
<reference evidence="6 7" key="1">
    <citation type="submission" date="2024-09" db="EMBL/GenBank/DDBJ databases">
        <title>Laminarin stimulates single cell rates of sulfate reduction while oxygen inhibits transcriptomic activity in coastal marine sediment.</title>
        <authorList>
            <person name="Lindsay M."/>
            <person name="Orcutt B."/>
            <person name="Emerson D."/>
            <person name="Stepanauskas R."/>
            <person name="D'Angelo T."/>
        </authorList>
    </citation>
    <scope>NUCLEOTIDE SEQUENCE [LARGE SCALE GENOMIC DNA]</scope>
    <source>
        <strain evidence="6">SAG AM-311-K15</strain>
    </source>
</reference>
<dbReference type="EMBL" id="JBHPBY010000070">
    <property type="protein sequence ID" value="MFC1849993.1"/>
    <property type="molecule type" value="Genomic_DNA"/>
</dbReference>
<dbReference type="Proteomes" id="UP001594351">
    <property type="component" value="Unassembled WGS sequence"/>
</dbReference>
<keyword evidence="1" id="KW-0436">Ligase</keyword>
<dbReference type="Gene3D" id="3.30.470.20">
    <property type="entry name" value="ATP-grasp fold, B domain"/>
    <property type="match status" value="1"/>
</dbReference>
<dbReference type="Pfam" id="PF18603">
    <property type="entry name" value="LAL_C2"/>
    <property type="match status" value="1"/>
</dbReference>
<name>A0ABV6YUX1_UNCC1</name>
<evidence type="ECO:0000313" key="7">
    <source>
        <dbReference type="Proteomes" id="UP001594351"/>
    </source>
</evidence>
<feature type="domain" description="ATP-grasp" evidence="5">
    <location>
        <begin position="112"/>
        <end position="307"/>
    </location>
</feature>
<evidence type="ECO:0000313" key="6">
    <source>
        <dbReference type="EMBL" id="MFC1849993.1"/>
    </source>
</evidence>
<organism evidence="6 7">
    <name type="scientific">candidate division CSSED10-310 bacterium</name>
    <dbReference type="NCBI Taxonomy" id="2855610"/>
    <lineage>
        <taxon>Bacteria</taxon>
        <taxon>Bacteria division CSSED10-310</taxon>
    </lineage>
</organism>
<dbReference type="InterPro" id="IPR011761">
    <property type="entry name" value="ATP-grasp"/>
</dbReference>
<dbReference type="Gene3D" id="3.30.1490.20">
    <property type="entry name" value="ATP-grasp fold, A domain"/>
    <property type="match status" value="1"/>
</dbReference>
<comment type="caution">
    <text evidence="6">The sequence shown here is derived from an EMBL/GenBank/DDBJ whole genome shotgun (WGS) entry which is preliminary data.</text>
</comment>
<evidence type="ECO:0000256" key="2">
    <source>
        <dbReference type="ARBA" id="ARBA00022741"/>
    </source>
</evidence>
<dbReference type="PROSITE" id="PS50975">
    <property type="entry name" value="ATP_GRASP"/>
    <property type="match status" value="1"/>
</dbReference>
<dbReference type="PANTHER" id="PTHR43585">
    <property type="entry name" value="FUMIPYRROLE BIOSYNTHESIS PROTEIN C"/>
    <property type="match status" value="1"/>
</dbReference>
<dbReference type="PANTHER" id="PTHR43585:SF2">
    <property type="entry name" value="ATP-GRASP ENZYME FSQD"/>
    <property type="match status" value="1"/>
</dbReference>
<dbReference type="InterPro" id="IPR013815">
    <property type="entry name" value="ATP_grasp_subdomain_1"/>
</dbReference>
<keyword evidence="3 4" id="KW-0067">ATP-binding</keyword>
<accession>A0ABV6YUX1</accession>